<dbReference type="InterPro" id="IPR036249">
    <property type="entry name" value="Thioredoxin-like_sf"/>
</dbReference>
<organism evidence="2 3">
    <name type="scientific">Chlamydomonas eustigma</name>
    <dbReference type="NCBI Taxonomy" id="1157962"/>
    <lineage>
        <taxon>Eukaryota</taxon>
        <taxon>Viridiplantae</taxon>
        <taxon>Chlorophyta</taxon>
        <taxon>core chlorophytes</taxon>
        <taxon>Chlorophyceae</taxon>
        <taxon>CS clade</taxon>
        <taxon>Chlamydomonadales</taxon>
        <taxon>Chlamydomonadaceae</taxon>
        <taxon>Chlamydomonas</taxon>
    </lineage>
</organism>
<dbReference type="InterPro" id="IPR047047">
    <property type="entry name" value="GST_Omega-like_C"/>
</dbReference>
<evidence type="ECO:0000313" key="2">
    <source>
        <dbReference type="EMBL" id="GAX78570.1"/>
    </source>
</evidence>
<dbReference type="EMBL" id="BEGY01000033">
    <property type="protein sequence ID" value="GAX78570.1"/>
    <property type="molecule type" value="Genomic_DNA"/>
</dbReference>
<dbReference type="PANTHER" id="PTHR32419">
    <property type="entry name" value="GLUTATHIONYL-HYDROQUINONE REDUCTASE"/>
    <property type="match status" value="1"/>
</dbReference>
<dbReference type="Gene3D" id="3.40.30.10">
    <property type="entry name" value="Glutaredoxin"/>
    <property type="match status" value="1"/>
</dbReference>
<dbReference type="InterPro" id="IPR016639">
    <property type="entry name" value="GST_Omega/GSH"/>
</dbReference>
<dbReference type="STRING" id="1157962.A0A250X737"/>
<dbReference type="AlphaFoldDB" id="A0A250X737"/>
<evidence type="ECO:0000259" key="1">
    <source>
        <dbReference type="PROSITE" id="PS50405"/>
    </source>
</evidence>
<proteinExistence type="predicted"/>
<name>A0A250X737_9CHLO</name>
<accession>A0A250X737</accession>
<dbReference type="OrthoDB" id="2309723at2759"/>
<dbReference type="GO" id="GO:0005737">
    <property type="term" value="C:cytoplasm"/>
    <property type="evidence" value="ECO:0007669"/>
    <property type="project" value="TreeGrafter"/>
</dbReference>
<dbReference type="Gene3D" id="1.20.1050.10">
    <property type="match status" value="1"/>
</dbReference>
<dbReference type="InterPro" id="IPR010987">
    <property type="entry name" value="Glutathione-S-Trfase_C-like"/>
</dbReference>
<dbReference type="Proteomes" id="UP000232323">
    <property type="component" value="Unassembled WGS sequence"/>
</dbReference>
<comment type="caution">
    <text evidence="2">The sequence shown here is derived from an EMBL/GenBank/DDBJ whole genome shotgun (WGS) entry which is preliminary data.</text>
</comment>
<keyword evidence="3" id="KW-1185">Reference proteome</keyword>
<dbReference type="CDD" id="cd03190">
    <property type="entry name" value="GST_C_Omega_like"/>
    <property type="match status" value="1"/>
</dbReference>
<dbReference type="SUPFAM" id="SSF47616">
    <property type="entry name" value="GST C-terminal domain-like"/>
    <property type="match status" value="1"/>
</dbReference>
<dbReference type="PROSITE" id="PS50405">
    <property type="entry name" value="GST_CTER"/>
    <property type="match status" value="1"/>
</dbReference>
<dbReference type="InterPro" id="IPR036282">
    <property type="entry name" value="Glutathione-S-Trfase_C_sf"/>
</dbReference>
<dbReference type="Pfam" id="PF13410">
    <property type="entry name" value="GST_C_2"/>
    <property type="match status" value="1"/>
</dbReference>
<dbReference type="GO" id="GO:0004364">
    <property type="term" value="F:glutathione transferase activity"/>
    <property type="evidence" value="ECO:0007669"/>
    <property type="project" value="InterPro"/>
</dbReference>
<gene>
    <name evidence="2" type="ORF">CEUSTIGMA_g6010.t1</name>
</gene>
<protein>
    <recommendedName>
        <fullName evidence="1">GST C-terminal domain-containing protein</fullName>
    </recommendedName>
</protein>
<feature type="domain" description="GST C-terminal" evidence="1">
    <location>
        <begin position="224"/>
        <end position="354"/>
    </location>
</feature>
<sequence>MLLQKRDYFAMNIPRLQHNTQRHITMCTRAKPQAGDKGFVSKGLGILEWSGKVVPQGLLVSGVKEGWRQAWKLMVQELAPQDTSGSYIRQSYSFTAKSSEIKNEAGRYHLYLGNACPWCHRVLLAYVLRGFNQGVVSFTQLGSDPTKARRGGWIFTQQDPDPVWGAQDLWEVYDLAFPGWQGRCTAPLLVDKTEGRIISNESKDIVGFLDGFKLHGLNQITFRPQELSAEIDSLCEKIYKNVNNGVYRSGFATSQAAYDSAQVSLYNTLDELEARLSQNRFLLGDRFTQADLWLFPTICRFDTIYSGIFRCSQKLIRTDYPNLNAWMKDVWQFKGPENCLQVSDTIDIEAACASYYTSLFPLNPSGIVPSGPRVKGLGLQLPAGRGENSIDSNCFKA</sequence>
<dbReference type="SUPFAM" id="SSF52833">
    <property type="entry name" value="Thioredoxin-like"/>
    <property type="match status" value="1"/>
</dbReference>
<dbReference type="PANTHER" id="PTHR32419:SF6">
    <property type="entry name" value="GLUTATHIONE S-TRANSFERASE OMEGA-LIKE 1-RELATED"/>
    <property type="match status" value="1"/>
</dbReference>
<evidence type="ECO:0000313" key="3">
    <source>
        <dbReference type="Proteomes" id="UP000232323"/>
    </source>
</evidence>
<reference evidence="2 3" key="1">
    <citation type="submission" date="2017-08" db="EMBL/GenBank/DDBJ databases">
        <title>Acidophilic green algal genome provides insights into adaptation to an acidic environment.</title>
        <authorList>
            <person name="Hirooka S."/>
            <person name="Hirose Y."/>
            <person name="Kanesaki Y."/>
            <person name="Higuchi S."/>
            <person name="Fujiwara T."/>
            <person name="Onuma R."/>
            <person name="Era A."/>
            <person name="Ohbayashi R."/>
            <person name="Uzuka A."/>
            <person name="Nozaki H."/>
            <person name="Yoshikawa H."/>
            <person name="Miyagishima S.Y."/>
        </authorList>
    </citation>
    <scope>NUCLEOTIDE SEQUENCE [LARGE SCALE GENOMIC DNA]</scope>
    <source>
        <strain evidence="2 3">NIES-2499</strain>
    </source>
</reference>